<organism evidence="9 10">
    <name type="scientific">Actinokineospora soli</name>
    <dbReference type="NCBI Taxonomy" id="1048753"/>
    <lineage>
        <taxon>Bacteria</taxon>
        <taxon>Bacillati</taxon>
        <taxon>Actinomycetota</taxon>
        <taxon>Actinomycetes</taxon>
        <taxon>Pseudonocardiales</taxon>
        <taxon>Pseudonocardiaceae</taxon>
        <taxon>Actinokineospora</taxon>
    </lineage>
</organism>
<comment type="caution">
    <text evidence="9">The sequence shown here is derived from an EMBL/GenBank/DDBJ whole genome shotgun (WGS) entry which is preliminary data.</text>
</comment>
<keyword evidence="5 7" id="KW-1133">Transmembrane helix</keyword>
<dbReference type="InterPro" id="IPR020846">
    <property type="entry name" value="MFS_dom"/>
</dbReference>
<dbReference type="PANTHER" id="PTHR23517">
    <property type="entry name" value="RESISTANCE PROTEIN MDTM, PUTATIVE-RELATED-RELATED"/>
    <property type="match status" value="1"/>
</dbReference>
<dbReference type="Proteomes" id="UP001596512">
    <property type="component" value="Unassembled WGS sequence"/>
</dbReference>
<feature type="transmembrane region" description="Helical" evidence="7">
    <location>
        <begin position="46"/>
        <end position="68"/>
    </location>
</feature>
<dbReference type="PROSITE" id="PS50850">
    <property type="entry name" value="MFS"/>
    <property type="match status" value="1"/>
</dbReference>
<name>A0ABW2TJW0_9PSEU</name>
<evidence type="ECO:0000256" key="5">
    <source>
        <dbReference type="ARBA" id="ARBA00022989"/>
    </source>
</evidence>
<feature type="transmembrane region" description="Helical" evidence="7">
    <location>
        <begin position="168"/>
        <end position="185"/>
    </location>
</feature>
<feature type="transmembrane region" description="Helical" evidence="7">
    <location>
        <begin position="246"/>
        <end position="268"/>
    </location>
</feature>
<evidence type="ECO:0000256" key="4">
    <source>
        <dbReference type="ARBA" id="ARBA00022692"/>
    </source>
</evidence>
<feature type="transmembrane region" description="Helical" evidence="7">
    <location>
        <begin position="20"/>
        <end position="40"/>
    </location>
</feature>
<reference evidence="10" key="1">
    <citation type="journal article" date="2019" name="Int. J. Syst. Evol. Microbiol.">
        <title>The Global Catalogue of Microorganisms (GCM) 10K type strain sequencing project: providing services to taxonomists for standard genome sequencing and annotation.</title>
        <authorList>
            <consortium name="The Broad Institute Genomics Platform"/>
            <consortium name="The Broad Institute Genome Sequencing Center for Infectious Disease"/>
            <person name="Wu L."/>
            <person name="Ma J."/>
        </authorList>
    </citation>
    <scope>NUCLEOTIDE SEQUENCE [LARGE SCALE GENOMIC DNA]</scope>
    <source>
        <strain evidence="10">JCM 17695</strain>
    </source>
</reference>
<evidence type="ECO:0000256" key="6">
    <source>
        <dbReference type="ARBA" id="ARBA00023136"/>
    </source>
</evidence>
<accession>A0ABW2TJW0</accession>
<feature type="transmembrane region" description="Helical" evidence="7">
    <location>
        <begin position="138"/>
        <end position="162"/>
    </location>
</feature>
<feature type="transmembrane region" description="Helical" evidence="7">
    <location>
        <begin position="280"/>
        <end position="297"/>
    </location>
</feature>
<evidence type="ECO:0000256" key="7">
    <source>
        <dbReference type="SAM" id="Phobius"/>
    </source>
</evidence>
<dbReference type="Pfam" id="PF07690">
    <property type="entry name" value="MFS_1"/>
    <property type="match status" value="1"/>
</dbReference>
<feature type="transmembrane region" description="Helical" evidence="7">
    <location>
        <begin position="214"/>
        <end position="240"/>
    </location>
</feature>
<comment type="subcellular location">
    <subcellularLocation>
        <location evidence="1">Cell membrane</location>
        <topology evidence="1">Multi-pass membrane protein</topology>
    </subcellularLocation>
</comment>
<evidence type="ECO:0000256" key="2">
    <source>
        <dbReference type="ARBA" id="ARBA00022448"/>
    </source>
</evidence>
<evidence type="ECO:0000259" key="8">
    <source>
        <dbReference type="PROSITE" id="PS50850"/>
    </source>
</evidence>
<dbReference type="EMBL" id="JBHTEY010000004">
    <property type="protein sequence ID" value="MFC7613523.1"/>
    <property type="molecule type" value="Genomic_DNA"/>
</dbReference>
<dbReference type="InterPro" id="IPR011701">
    <property type="entry name" value="MFS"/>
</dbReference>
<evidence type="ECO:0000256" key="3">
    <source>
        <dbReference type="ARBA" id="ARBA00022475"/>
    </source>
</evidence>
<feature type="transmembrane region" description="Helical" evidence="7">
    <location>
        <begin position="80"/>
        <end position="99"/>
    </location>
</feature>
<keyword evidence="4 7" id="KW-0812">Transmembrane</keyword>
<evidence type="ECO:0000313" key="9">
    <source>
        <dbReference type="EMBL" id="MFC7613523.1"/>
    </source>
</evidence>
<dbReference type="SUPFAM" id="SSF103473">
    <property type="entry name" value="MFS general substrate transporter"/>
    <property type="match status" value="1"/>
</dbReference>
<gene>
    <name evidence="9" type="ORF">ACFQV2_07790</name>
</gene>
<keyword evidence="6 7" id="KW-0472">Membrane</keyword>
<feature type="transmembrane region" description="Helical" evidence="7">
    <location>
        <begin position="303"/>
        <end position="324"/>
    </location>
</feature>
<feature type="domain" description="Major facilitator superfamily (MFS) profile" evidence="8">
    <location>
        <begin position="1"/>
        <end position="198"/>
    </location>
</feature>
<evidence type="ECO:0000313" key="10">
    <source>
        <dbReference type="Proteomes" id="UP001596512"/>
    </source>
</evidence>
<sequence>MRPTFRENLAGLRPIRGLLAAVAIARSSVMLFPFYAAYLAVTRDDLSSGAIGVVVGAFGLGALAADMVSGRLSARFAERSLGVAGLGGVAAAVLLVSVVEGHWSLIAATAAWGFCYELVNPVAYSLVAQAMPDEKRRFAFAAVRLAINLGMGLGPVIAGVLFQLDPGLLVWGTALGYLAAAWVLARARVPVAAHAEAESVDGPDPAEGGHERRFWAFFTATLPIHLAYALPPTVISAYVIHQLDHPVGWVSAVFALNAAMVITCEIALNHAMDGWSRRGTIAAGYACAVVGFALMGLGGQSGWWLLAATAVWTLGEMIIFPVLLDHISVITPRRLKTRNMGYYSAGVNVGVIVAPMAFLPMAGVLPPVPAWGVVAAVLGVGMISVLVLSASHRLWGRDERRVAEPVAT</sequence>
<keyword evidence="3" id="KW-1003">Cell membrane</keyword>
<proteinExistence type="predicted"/>
<feature type="transmembrane region" description="Helical" evidence="7">
    <location>
        <begin position="371"/>
        <end position="391"/>
    </location>
</feature>
<keyword evidence="10" id="KW-1185">Reference proteome</keyword>
<feature type="transmembrane region" description="Helical" evidence="7">
    <location>
        <begin position="105"/>
        <end position="126"/>
    </location>
</feature>
<keyword evidence="2" id="KW-0813">Transport</keyword>
<dbReference type="Gene3D" id="1.20.1250.20">
    <property type="entry name" value="MFS general substrate transporter like domains"/>
    <property type="match status" value="1"/>
</dbReference>
<dbReference type="PANTHER" id="PTHR23517:SF2">
    <property type="entry name" value="MULTIDRUG RESISTANCE PROTEIN MDTH"/>
    <property type="match status" value="1"/>
</dbReference>
<feature type="transmembrane region" description="Helical" evidence="7">
    <location>
        <begin position="345"/>
        <end position="365"/>
    </location>
</feature>
<protein>
    <submittedName>
        <fullName evidence="9">MFS transporter</fullName>
    </submittedName>
</protein>
<dbReference type="InterPro" id="IPR036259">
    <property type="entry name" value="MFS_trans_sf"/>
</dbReference>
<evidence type="ECO:0000256" key="1">
    <source>
        <dbReference type="ARBA" id="ARBA00004651"/>
    </source>
</evidence>
<dbReference type="InterPro" id="IPR050171">
    <property type="entry name" value="MFS_Transporters"/>
</dbReference>